<feature type="domain" description="EF-hand" evidence="16">
    <location>
        <begin position="151"/>
        <end position="186"/>
    </location>
</feature>
<evidence type="ECO:0000256" key="1">
    <source>
        <dbReference type="ARBA" id="ARBA00004448"/>
    </source>
</evidence>
<feature type="repeat" description="Solcar" evidence="15">
    <location>
        <begin position="415"/>
        <end position="499"/>
    </location>
</feature>
<gene>
    <name evidence="17" type="ORF">CVLEPA_LOCUS369</name>
</gene>
<dbReference type="Proteomes" id="UP001642483">
    <property type="component" value="Unassembled WGS sequence"/>
</dbReference>
<dbReference type="InterPro" id="IPR051028">
    <property type="entry name" value="Mito_Solute_Carrier"/>
</dbReference>
<dbReference type="InterPro" id="IPR002067">
    <property type="entry name" value="MCP"/>
</dbReference>
<evidence type="ECO:0000256" key="9">
    <source>
        <dbReference type="ARBA" id="ARBA00023128"/>
    </source>
</evidence>
<evidence type="ECO:0000256" key="4">
    <source>
        <dbReference type="ARBA" id="ARBA00022692"/>
    </source>
</evidence>
<comment type="catalytic activity">
    <reaction evidence="13">
        <text>L-aspartate(in) + L-glutamate(out) + H(+)(out) = L-aspartate(out) + L-glutamate(in) + H(+)(in)</text>
        <dbReference type="Rhea" id="RHEA:70783"/>
        <dbReference type="ChEBI" id="CHEBI:15378"/>
        <dbReference type="ChEBI" id="CHEBI:29985"/>
        <dbReference type="ChEBI" id="CHEBI:29991"/>
    </reaction>
</comment>
<feature type="repeat" description="Solcar" evidence="15">
    <location>
        <begin position="507"/>
        <end position="595"/>
    </location>
</feature>
<dbReference type="Pfam" id="PF00153">
    <property type="entry name" value="Mito_carr"/>
    <property type="match status" value="3"/>
</dbReference>
<name>A0ABP0EZ47_CLALP</name>
<comment type="similarity">
    <text evidence="2">Belongs to the mitochondrial carrier (TC 2.A.29) family.</text>
</comment>
<keyword evidence="3" id="KW-0813">Transport</keyword>
<evidence type="ECO:0000259" key="16">
    <source>
        <dbReference type="PROSITE" id="PS50222"/>
    </source>
</evidence>
<comment type="subcellular location">
    <subcellularLocation>
        <location evidence="1">Mitochondrion inner membrane</location>
        <topology evidence="1">Multi-pass membrane protein</topology>
    </subcellularLocation>
</comment>
<feature type="domain" description="EF-hand" evidence="16">
    <location>
        <begin position="80"/>
        <end position="115"/>
    </location>
</feature>
<dbReference type="PROSITE" id="PS50222">
    <property type="entry name" value="EF_HAND_2"/>
    <property type="match status" value="2"/>
</dbReference>
<keyword evidence="9" id="KW-0496">Mitochondrion</keyword>
<dbReference type="InterPro" id="IPR018247">
    <property type="entry name" value="EF_Hand_1_Ca_BS"/>
</dbReference>
<feature type="repeat" description="Solcar" evidence="15">
    <location>
        <begin position="316"/>
        <end position="408"/>
    </location>
</feature>
<dbReference type="EMBL" id="CAWYQH010000001">
    <property type="protein sequence ID" value="CAK8671317.1"/>
    <property type="molecule type" value="Genomic_DNA"/>
</dbReference>
<evidence type="ECO:0000256" key="6">
    <source>
        <dbReference type="ARBA" id="ARBA00022792"/>
    </source>
</evidence>
<evidence type="ECO:0000256" key="3">
    <source>
        <dbReference type="ARBA" id="ARBA00022448"/>
    </source>
</evidence>
<keyword evidence="5" id="KW-0677">Repeat</keyword>
<proteinExistence type="inferred from homology"/>
<keyword evidence="8" id="KW-1133">Transmembrane helix</keyword>
<evidence type="ECO:0000313" key="17">
    <source>
        <dbReference type="EMBL" id="CAK8671317.1"/>
    </source>
</evidence>
<dbReference type="InterPro" id="IPR018108">
    <property type="entry name" value="MCP_transmembrane"/>
</dbReference>
<sequence length="661" mass="73660">MTQIVDSHQLKNIFLKYASVERKNEHFMTSSDFIRSYLLMMQQENYNKETTDLLAAVVDSTGDGLISWPEFQAFEAVLSLPDSLYHVAFQLFDKNCNGKIAFDEVKDIFSRTLCHQHIPFNWDCEFVKLHFGANHKKTMNYFEFTQFLQDLQVEHAIQAFEMYDINGQGTITSLAFREIMETIRPHLLTDFVKEKLIAVMAGCGQQSVSFTYFQAFNSLLKNMELVKKIYESIAGKRESLKVTKEEFLLGAQRVSRLTPLEVDLLFQLSDLAGGKGRITMKTIDMLAPMEEGSMPYNIATQQEAIPTSRPFYMTLLENAYRFSLGVVAGGVGATAVYPIDLVKTRLQNQRSSGSYVGELMYRNSFDCFFKVLRHEGFLGLYRGLIPQLVGVGPEKAIKLTMNDFVRDQLRRDGEIPLWGEMMAGGCAGGSQVLFTNPLEIVKIRLQVSGEIAGGPKVSAVGVIKELGFSGLYKGARACLLRDIPFSAIYFPTYANIKTALASDDGHVSAPNVLLAGTLAGAPAASLTTPADVVKTRLQVKTRDGQTVYKGMIDCFKKVYQEEGFTAFWKGAPARVFRSSPQFGITLLTYEILQRFFNQDFGGSKPIGSTHKPKYIHVSDLPPISPDHVGGFRLASATFAGVERKFGLALPRFEPAPQAPLS</sequence>
<dbReference type="PANTHER" id="PTHR45678:SF9">
    <property type="entry name" value="CALCIUM-BINDING MITOCHONDRIAL CARRIER PROTEIN ARALAR1"/>
    <property type="match status" value="1"/>
</dbReference>
<comment type="subunit">
    <text evidence="12">Homodimer (via N-terminus).</text>
</comment>
<evidence type="ECO:0000256" key="2">
    <source>
        <dbReference type="ARBA" id="ARBA00006375"/>
    </source>
</evidence>
<dbReference type="PROSITE" id="PS00018">
    <property type="entry name" value="EF_HAND_1"/>
    <property type="match status" value="1"/>
</dbReference>
<evidence type="ECO:0000256" key="5">
    <source>
        <dbReference type="ARBA" id="ARBA00022737"/>
    </source>
</evidence>
<dbReference type="PROSITE" id="PS50920">
    <property type="entry name" value="SOLCAR"/>
    <property type="match status" value="3"/>
</dbReference>
<evidence type="ECO:0000256" key="15">
    <source>
        <dbReference type="PROSITE-ProRule" id="PRU00282"/>
    </source>
</evidence>
<comment type="catalytic activity">
    <reaction evidence="11">
        <text>3-sulfino-L-alanine(out) + L-aspartate(in) = 3-sulfino-L-alanine(in) + L-aspartate(out)</text>
        <dbReference type="Rhea" id="RHEA:70975"/>
        <dbReference type="ChEBI" id="CHEBI:29991"/>
        <dbReference type="ChEBI" id="CHEBI:61085"/>
    </reaction>
</comment>
<keyword evidence="6" id="KW-0999">Mitochondrion inner membrane</keyword>
<dbReference type="SUPFAM" id="SSF47473">
    <property type="entry name" value="EF-hand"/>
    <property type="match status" value="2"/>
</dbReference>
<keyword evidence="4 15" id="KW-0812">Transmembrane</keyword>
<dbReference type="InterPro" id="IPR023395">
    <property type="entry name" value="MCP_dom_sf"/>
</dbReference>
<keyword evidence="18" id="KW-1185">Reference proteome</keyword>
<evidence type="ECO:0000313" key="18">
    <source>
        <dbReference type="Proteomes" id="UP001642483"/>
    </source>
</evidence>
<dbReference type="InterPro" id="IPR011992">
    <property type="entry name" value="EF-hand-dom_pair"/>
</dbReference>
<dbReference type="SMART" id="SM00054">
    <property type="entry name" value="EFh"/>
    <property type="match status" value="2"/>
</dbReference>
<dbReference type="SUPFAM" id="SSF103506">
    <property type="entry name" value="Mitochondrial carrier"/>
    <property type="match status" value="1"/>
</dbReference>
<keyword evidence="10 15" id="KW-0472">Membrane</keyword>
<evidence type="ECO:0000256" key="8">
    <source>
        <dbReference type="ARBA" id="ARBA00022989"/>
    </source>
</evidence>
<evidence type="ECO:0000256" key="11">
    <source>
        <dbReference type="ARBA" id="ARBA00037019"/>
    </source>
</evidence>
<organism evidence="17 18">
    <name type="scientific">Clavelina lepadiformis</name>
    <name type="common">Light-bulb sea squirt</name>
    <name type="synonym">Ascidia lepadiformis</name>
    <dbReference type="NCBI Taxonomy" id="159417"/>
    <lineage>
        <taxon>Eukaryota</taxon>
        <taxon>Metazoa</taxon>
        <taxon>Chordata</taxon>
        <taxon>Tunicata</taxon>
        <taxon>Ascidiacea</taxon>
        <taxon>Aplousobranchia</taxon>
        <taxon>Clavelinidae</taxon>
        <taxon>Clavelina</taxon>
    </lineage>
</organism>
<dbReference type="InterPro" id="IPR002048">
    <property type="entry name" value="EF_hand_dom"/>
</dbReference>
<evidence type="ECO:0000256" key="13">
    <source>
        <dbReference type="ARBA" id="ARBA00047487"/>
    </source>
</evidence>
<protein>
    <recommendedName>
        <fullName evidence="16">EF-hand domain-containing protein</fullName>
    </recommendedName>
</protein>
<reference evidence="17 18" key="1">
    <citation type="submission" date="2024-02" db="EMBL/GenBank/DDBJ databases">
        <authorList>
            <person name="Daric V."/>
            <person name="Darras S."/>
        </authorList>
    </citation>
    <scope>NUCLEOTIDE SEQUENCE [LARGE SCALE GENOMIC DNA]</scope>
</reference>
<dbReference type="Gene3D" id="1.50.40.10">
    <property type="entry name" value="Mitochondrial carrier domain"/>
    <property type="match status" value="1"/>
</dbReference>
<comment type="caution">
    <text evidence="17">The sequence shown here is derived from an EMBL/GenBank/DDBJ whole genome shotgun (WGS) entry which is preliminary data.</text>
</comment>
<evidence type="ECO:0000256" key="7">
    <source>
        <dbReference type="ARBA" id="ARBA00022837"/>
    </source>
</evidence>
<keyword evidence="7" id="KW-0106">Calcium</keyword>
<evidence type="ECO:0000256" key="10">
    <source>
        <dbReference type="ARBA" id="ARBA00023136"/>
    </source>
</evidence>
<accession>A0ABP0EZ47</accession>
<dbReference type="Gene3D" id="1.10.238.10">
    <property type="entry name" value="EF-hand"/>
    <property type="match status" value="2"/>
</dbReference>
<evidence type="ECO:0000256" key="12">
    <source>
        <dbReference type="ARBA" id="ARBA00038674"/>
    </source>
</evidence>
<dbReference type="PRINTS" id="PR00926">
    <property type="entry name" value="MITOCARRIER"/>
</dbReference>
<evidence type="ECO:0000256" key="14">
    <source>
        <dbReference type="ARBA" id="ARBA00048652"/>
    </source>
</evidence>
<comment type="catalytic activity">
    <reaction evidence="14">
        <text>3-sulfino-L-alanine(out) + L-glutamate(in) + H(+)(in) = 3-sulfino-L-alanine(in) + L-glutamate(out) + H(+)(out)</text>
        <dbReference type="Rhea" id="RHEA:70967"/>
        <dbReference type="ChEBI" id="CHEBI:15378"/>
        <dbReference type="ChEBI" id="CHEBI:29985"/>
        <dbReference type="ChEBI" id="CHEBI:61085"/>
    </reaction>
</comment>
<dbReference type="PANTHER" id="PTHR45678">
    <property type="entry name" value="MITOCHONDRIAL 2-OXODICARBOXYLATE CARRIER 1-RELATED"/>
    <property type="match status" value="1"/>
</dbReference>